<evidence type="ECO:0000313" key="13">
    <source>
        <dbReference type="Proteomes" id="UP000245059"/>
    </source>
</evidence>
<feature type="domain" description="Glutamate--cysteine ligase" evidence="10">
    <location>
        <begin position="17"/>
        <end position="391"/>
    </location>
</feature>
<keyword evidence="4 8" id="KW-0317">Glutathione biosynthesis</keyword>
<reference evidence="11" key="1">
    <citation type="journal article" date="2018" name="Genome Announc.">
        <title>Ignatzschineria cameli sp. nov., isolated from necrotic foot tissue of dromedaries (Camelus dromedarius) and associated maggots (Wohlfahrtia species) in Dubai.</title>
        <authorList>
            <person name="Tsang C.C."/>
            <person name="Tang J.Y."/>
            <person name="Fong J.Y."/>
            <person name="Kinne J."/>
            <person name="Lee H.H."/>
            <person name="Joseph M."/>
            <person name="Jose S."/>
            <person name="Schuster R.K."/>
            <person name="Tang Y."/>
            <person name="Sivakumar S."/>
            <person name="Chen J.H."/>
            <person name="Teng J.L."/>
            <person name="Lau S.K."/>
            <person name="Wernery U."/>
            <person name="Woo P.C."/>
        </authorList>
    </citation>
    <scope>NUCLEOTIDE SEQUENCE</scope>
    <source>
        <strain evidence="11">UAE-HKU57</strain>
        <strain evidence="12">UAE-HKU58</strain>
    </source>
</reference>
<dbReference type="Gene3D" id="3.30.590.20">
    <property type="match status" value="1"/>
</dbReference>
<dbReference type="PANTHER" id="PTHR38761:SF1">
    <property type="entry name" value="GLUTAMATE--CYSTEINE LIGASE"/>
    <property type="match status" value="1"/>
</dbReference>
<dbReference type="Proteomes" id="UP000245059">
    <property type="component" value="Unassembled WGS sequence"/>
</dbReference>
<comment type="caution">
    <text evidence="11">The sequence shown here is derived from an EMBL/GenBank/DDBJ whole genome shotgun (WGS) entry which is preliminary data.</text>
</comment>
<protein>
    <recommendedName>
        <fullName evidence="8">Glutamate--cysteine ligase</fullName>
        <ecNumber evidence="8">6.3.2.2</ecNumber>
    </recommendedName>
    <alternativeName>
        <fullName evidence="8">Gamma-ECS</fullName>
        <shortName evidence="8">GCS</shortName>
    </alternativeName>
    <alternativeName>
        <fullName evidence="8">Gamma-glutamylcysteine synthetase</fullName>
    </alternativeName>
</protein>
<dbReference type="EC" id="6.3.2.2" evidence="8"/>
<dbReference type="Pfam" id="PF04262">
    <property type="entry name" value="Glu_cys_ligase"/>
    <property type="match status" value="1"/>
</dbReference>
<dbReference type="GO" id="GO:0006750">
    <property type="term" value="P:glutathione biosynthetic process"/>
    <property type="evidence" value="ECO:0007669"/>
    <property type="project" value="UniProtKB-UniRule"/>
</dbReference>
<keyword evidence="3 8" id="KW-0436">Ligase</keyword>
<dbReference type="InterPro" id="IPR006334">
    <property type="entry name" value="Glut_cys_ligase"/>
</dbReference>
<dbReference type="EMBL" id="QEWV01000002">
    <property type="protein sequence ID" value="PWD93734.1"/>
    <property type="molecule type" value="Genomic_DNA"/>
</dbReference>
<keyword evidence="5 8" id="KW-0547">Nucleotide-binding</keyword>
<dbReference type="GO" id="GO:0005829">
    <property type="term" value="C:cytosol"/>
    <property type="evidence" value="ECO:0007669"/>
    <property type="project" value="TreeGrafter"/>
</dbReference>
<gene>
    <name evidence="8 11" type="primary">gshA</name>
    <name evidence="11" type="ORF">DC077_01835</name>
    <name evidence="12" type="ORF">DC078_02590</name>
</gene>
<dbReference type="UniPathway" id="UPA00142">
    <property type="reaction ID" value="UER00209"/>
</dbReference>
<accession>A0A2U2ATH5</accession>
<comment type="similarity">
    <text evidence="2 8">Belongs to the glutamate--cysteine ligase type 1 family. Type 1 subfamily.</text>
</comment>
<dbReference type="HAMAP" id="MF_00578">
    <property type="entry name" value="Glu_cys_ligase"/>
    <property type="match status" value="1"/>
</dbReference>
<dbReference type="GO" id="GO:0046872">
    <property type="term" value="F:metal ion binding"/>
    <property type="evidence" value="ECO:0007669"/>
    <property type="project" value="TreeGrafter"/>
</dbReference>
<evidence type="ECO:0000256" key="5">
    <source>
        <dbReference type="ARBA" id="ARBA00022741"/>
    </source>
</evidence>
<dbReference type="SUPFAM" id="SSF55931">
    <property type="entry name" value="Glutamine synthetase/guanido kinase"/>
    <property type="match status" value="1"/>
</dbReference>
<evidence type="ECO:0000256" key="3">
    <source>
        <dbReference type="ARBA" id="ARBA00022598"/>
    </source>
</evidence>
<proteinExistence type="inferred from homology"/>
<dbReference type="EMBL" id="QEWW01000001">
    <property type="protein sequence ID" value="PWD88040.1"/>
    <property type="molecule type" value="Genomic_DNA"/>
</dbReference>
<evidence type="ECO:0000256" key="8">
    <source>
        <dbReference type="HAMAP-Rule" id="MF_00578"/>
    </source>
</evidence>
<evidence type="ECO:0000256" key="6">
    <source>
        <dbReference type="ARBA" id="ARBA00022840"/>
    </source>
</evidence>
<dbReference type="GO" id="GO:0005524">
    <property type="term" value="F:ATP binding"/>
    <property type="evidence" value="ECO:0007669"/>
    <property type="project" value="UniProtKB-KW"/>
</dbReference>
<dbReference type="GO" id="GO:0004357">
    <property type="term" value="F:glutamate-cysteine ligase activity"/>
    <property type="evidence" value="ECO:0007669"/>
    <property type="project" value="UniProtKB-UniRule"/>
</dbReference>
<evidence type="ECO:0000256" key="1">
    <source>
        <dbReference type="ARBA" id="ARBA00005006"/>
    </source>
</evidence>
<evidence type="ECO:0000256" key="2">
    <source>
        <dbReference type="ARBA" id="ARBA00008772"/>
    </source>
</evidence>
<dbReference type="AlphaFoldDB" id="A0A2U2ATH5"/>
<name>A0A2U2ATH5_9GAMM</name>
<evidence type="ECO:0000313" key="12">
    <source>
        <dbReference type="EMBL" id="PWD93734.1"/>
    </source>
</evidence>
<dbReference type="NCBIfam" id="TIGR01434">
    <property type="entry name" value="glu_cys_ligase"/>
    <property type="match status" value="1"/>
</dbReference>
<comment type="pathway">
    <text evidence="1 8 9">Sulfur metabolism; glutathione biosynthesis; glutathione from L-cysteine and L-glutamate: step 1/2.</text>
</comment>
<evidence type="ECO:0000256" key="7">
    <source>
        <dbReference type="ARBA" id="ARBA00048819"/>
    </source>
</evidence>
<keyword evidence="6 8" id="KW-0067">ATP-binding</keyword>
<keyword evidence="14" id="KW-1185">Reference proteome</keyword>
<evidence type="ECO:0000256" key="9">
    <source>
        <dbReference type="RuleBase" id="RU004391"/>
    </source>
</evidence>
<evidence type="ECO:0000313" key="11">
    <source>
        <dbReference type="EMBL" id="PWD88040.1"/>
    </source>
</evidence>
<dbReference type="InterPro" id="IPR007370">
    <property type="entry name" value="Glu_cys_ligase"/>
</dbReference>
<organism evidence="11 13">
    <name type="scientific">Ignatzschineria cameli</name>
    <dbReference type="NCBI Taxonomy" id="2182793"/>
    <lineage>
        <taxon>Bacteria</taxon>
        <taxon>Pseudomonadati</taxon>
        <taxon>Pseudomonadota</taxon>
        <taxon>Gammaproteobacteria</taxon>
        <taxon>Cardiobacteriales</taxon>
        <taxon>Ignatzschineriaceae</taxon>
        <taxon>Ignatzschineria</taxon>
    </lineage>
</organism>
<dbReference type="PANTHER" id="PTHR38761">
    <property type="entry name" value="GLUTAMATE--CYSTEINE LIGASE"/>
    <property type="match status" value="1"/>
</dbReference>
<evidence type="ECO:0000256" key="4">
    <source>
        <dbReference type="ARBA" id="ARBA00022684"/>
    </source>
</evidence>
<evidence type="ECO:0000313" key="14">
    <source>
        <dbReference type="Proteomes" id="UP000245217"/>
    </source>
</evidence>
<evidence type="ECO:0000259" key="10">
    <source>
        <dbReference type="Pfam" id="PF04262"/>
    </source>
</evidence>
<dbReference type="OrthoDB" id="9803907at2"/>
<comment type="catalytic activity">
    <reaction evidence="7 8 9">
        <text>L-cysteine + L-glutamate + ATP = gamma-L-glutamyl-L-cysteine + ADP + phosphate + H(+)</text>
        <dbReference type="Rhea" id="RHEA:13285"/>
        <dbReference type="ChEBI" id="CHEBI:15378"/>
        <dbReference type="ChEBI" id="CHEBI:29985"/>
        <dbReference type="ChEBI" id="CHEBI:30616"/>
        <dbReference type="ChEBI" id="CHEBI:35235"/>
        <dbReference type="ChEBI" id="CHEBI:43474"/>
        <dbReference type="ChEBI" id="CHEBI:58173"/>
        <dbReference type="ChEBI" id="CHEBI:456216"/>
        <dbReference type="EC" id="6.3.2.2"/>
    </reaction>
</comment>
<dbReference type="Proteomes" id="UP000245217">
    <property type="component" value="Unassembled WGS sequence"/>
</dbReference>
<sequence length="527" mass="59699">MDKLLDRLEKNLTLLGKHQSSLKEVNIGLERETLRINPKTGRISDKGHPEAIGSALTHSNITTDFSESLLEFVTDPVDSPEAALTDLNHIQRFVLEKLDEELFWPNSMPPYIESEDEIKIGYYGTSNDGKMKSLYRKGLSLRYGKMMQVISGIHYNFSLKDHLFDAFQVALAAQSPAHASVEAMSLQQFKTDRYLHACRNISRYGFVIPFLLGASPVMDKSFLRGKENPFASLNASDSYLEKGESLRLSDIGYGNNKCHFDVSFNTIEAFTKNIQFAITTPCNIFSQIPVVENGEYNQINNHILQIENEYYASVRPKQIMRAGENFLTALNRRGIEYIELRSIDINPLVAEGIGIEEMRFIQLLMTASILTDAPELSQKEYEHNQKNMKAVAKRGLDLDQAFTVAESTMTLKESILAVLRWLTPLAPILGEKYQAALETMYARVEDPSLLPSQQVLSMLKESGTSYQAFFLAQAKRLYQEEFAPLAEEKRVAFEASAVKSVEKQRAIEAEPQIPFAQYLDNYFQFES</sequence>
<dbReference type="InterPro" id="IPR014746">
    <property type="entry name" value="Gln_synth/guanido_kin_cat_dom"/>
</dbReference>
<reference evidence="13 14" key="2">
    <citation type="submission" date="2018-05" db="EMBL/GenBank/DDBJ databases">
        <title>Ignatzschineria dubaiensis sp. nov., isolated from necrotic foot tissues of dromedaries (Camelus dromedarius) and associated maggots in Dubai, United Arab Emirates.</title>
        <authorList>
            <person name="Tsang C.C."/>
            <person name="Tang J.Y.M."/>
            <person name="Fong J.Y.H."/>
            <person name="Kinne J."/>
            <person name="Lee H.H."/>
            <person name="Joseph M."/>
            <person name="Jose S."/>
            <person name="Schuster R.K."/>
            <person name="Tang Y."/>
            <person name="Sivakumar S."/>
            <person name="Chen J.H.K."/>
            <person name="Teng J.L.L."/>
            <person name="Lau S.K.P."/>
            <person name="Wernery U."/>
            <person name="Woo P.C.Y."/>
        </authorList>
    </citation>
    <scope>NUCLEOTIDE SEQUENCE [LARGE SCALE GENOMIC DNA]</scope>
    <source>
        <strain evidence="13">UAE-HKU57</strain>
        <strain evidence="14">UAE-HKU58</strain>
    </source>
</reference>
<dbReference type="RefSeq" id="WP_109201055.1">
    <property type="nucleotide sequence ID" value="NZ_QEWS01000002.1"/>
</dbReference>